<dbReference type="CDD" id="cd05233">
    <property type="entry name" value="SDR_c"/>
    <property type="match status" value="1"/>
</dbReference>
<dbReference type="InterPro" id="IPR036291">
    <property type="entry name" value="NAD(P)-bd_dom_sf"/>
</dbReference>
<dbReference type="RefSeq" id="WP_248652463.1">
    <property type="nucleotide sequence ID" value="NZ_CP096660.1"/>
</dbReference>
<dbReference type="PANTHER" id="PTHR24321">
    <property type="entry name" value="DEHYDROGENASES, SHORT CHAIN"/>
    <property type="match status" value="1"/>
</dbReference>
<dbReference type="AlphaFoldDB" id="A0A8U0HZI4"/>
<dbReference type="Proteomes" id="UP000830729">
    <property type="component" value="Plasmid unnamed1"/>
</dbReference>
<reference evidence="4 5" key="1">
    <citation type="submission" date="2022-04" db="EMBL/GenBank/DDBJ databases">
        <title>Diverse halophilic archaea isolated from saline environments.</title>
        <authorList>
            <person name="Cui H.-L."/>
        </authorList>
    </citation>
    <scope>NUCLEOTIDE SEQUENCE [LARGE SCALE GENOMIC DNA]</scope>
    <source>
        <strain evidence="4 5">XZYJT49</strain>
        <plasmid evidence="4 5">unnamed1</plasmid>
    </source>
</reference>
<name>A0A8U0HZI4_9EURY</name>
<keyword evidence="5" id="KW-1185">Reference proteome</keyword>
<dbReference type="PROSITE" id="PS00061">
    <property type="entry name" value="ADH_SHORT"/>
    <property type="match status" value="1"/>
</dbReference>
<dbReference type="KEGG" id="halx:M0R89_19915"/>
<dbReference type="Gene3D" id="3.40.50.720">
    <property type="entry name" value="NAD(P)-binding Rossmann-like Domain"/>
    <property type="match status" value="1"/>
</dbReference>
<dbReference type="PRINTS" id="PR00080">
    <property type="entry name" value="SDRFAMILY"/>
</dbReference>
<protein>
    <submittedName>
        <fullName evidence="4">Mycofactocin-coupled SDR family oxidoreductase</fullName>
    </submittedName>
</protein>
<dbReference type="InterPro" id="IPR002347">
    <property type="entry name" value="SDR_fam"/>
</dbReference>
<dbReference type="FunFam" id="3.40.50.720:FF:000084">
    <property type="entry name" value="Short-chain dehydrogenase reductase"/>
    <property type="match status" value="1"/>
</dbReference>
<dbReference type="PANTHER" id="PTHR24321:SF8">
    <property type="entry name" value="ESTRADIOL 17-BETA-DEHYDROGENASE 8-RELATED"/>
    <property type="match status" value="1"/>
</dbReference>
<comment type="similarity">
    <text evidence="1">Belongs to the short-chain dehydrogenases/reductases (SDR) family.</text>
</comment>
<dbReference type="GeneID" id="72187516"/>
<keyword evidence="3" id="KW-0520">NAD</keyword>
<dbReference type="GO" id="GO:0016491">
    <property type="term" value="F:oxidoreductase activity"/>
    <property type="evidence" value="ECO:0007669"/>
    <property type="project" value="UniProtKB-KW"/>
</dbReference>
<dbReference type="SUPFAM" id="SSF51735">
    <property type="entry name" value="NAD(P)-binding Rossmann-fold domains"/>
    <property type="match status" value="1"/>
</dbReference>
<organism evidence="4 5">
    <name type="scientific">Halorussus limi</name>
    <dbReference type="NCBI Taxonomy" id="2938695"/>
    <lineage>
        <taxon>Archaea</taxon>
        <taxon>Methanobacteriati</taxon>
        <taxon>Methanobacteriota</taxon>
        <taxon>Stenosarchaea group</taxon>
        <taxon>Halobacteria</taxon>
        <taxon>Halobacteriales</taxon>
        <taxon>Haladaptataceae</taxon>
        <taxon>Halorussus</taxon>
    </lineage>
</organism>
<dbReference type="PRINTS" id="PR00081">
    <property type="entry name" value="GDHRDH"/>
</dbReference>
<dbReference type="InterPro" id="IPR020904">
    <property type="entry name" value="Sc_DH/Rdtase_CS"/>
</dbReference>
<proteinExistence type="inferred from homology"/>
<evidence type="ECO:0000256" key="1">
    <source>
        <dbReference type="ARBA" id="ARBA00006484"/>
    </source>
</evidence>
<evidence type="ECO:0000313" key="5">
    <source>
        <dbReference type="Proteomes" id="UP000830729"/>
    </source>
</evidence>
<dbReference type="Pfam" id="PF13561">
    <property type="entry name" value="adh_short_C2"/>
    <property type="match status" value="1"/>
</dbReference>
<keyword evidence="2" id="KW-0560">Oxidoreductase</keyword>
<evidence type="ECO:0000313" key="4">
    <source>
        <dbReference type="EMBL" id="UPV76430.1"/>
    </source>
</evidence>
<dbReference type="InterPro" id="IPR023985">
    <property type="entry name" value="SDR_subfam_1"/>
</dbReference>
<dbReference type="NCBIfam" id="TIGR03971">
    <property type="entry name" value="SDR_subfam_1"/>
    <property type="match status" value="1"/>
</dbReference>
<sequence>MAEYDFDGKVAFVTGAARGQGRSHALHYAENGADVVCADICETTDESTYELGDETELDETVREVEERGQRALGVQMDVSDEAEVEAGVEHAVSEFGRIDFLANNAGVAPVSGLMELDEETWDHALDVNLKGMWLCAKHVGAHMIDRGEGGRIVNTSSTAGMVASPGLGHYTAAKHGVLGLTKTLAMELAQYDITVNAVCPSAVDTPMTGGIVESIGEEMAEVAEQSGPDNVLGEIVQPEDVSAAFMWLSSDDARFVTGIGLPVAAGATAI</sequence>
<geneLocation type="plasmid" evidence="4 5">
    <name>unnamed1</name>
</geneLocation>
<dbReference type="EMBL" id="CP096660">
    <property type="protein sequence ID" value="UPV76430.1"/>
    <property type="molecule type" value="Genomic_DNA"/>
</dbReference>
<accession>A0A8U0HZI4</accession>
<evidence type="ECO:0000256" key="2">
    <source>
        <dbReference type="ARBA" id="ARBA00023002"/>
    </source>
</evidence>
<gene>
    <name evidence="4" type="ORF">M0R89_19915</name>
</gene>
<keyword evidence="4" id="KW-0614">Plasmid</keyword>
<evidence type="ECO:0000256" key="3">
    <source>
        <dbReference type="ARBA" id="ARBA00023027"/>
    </source>
</evidence>